<dbReference type="Pfam" id="PF06101">
    <property type="entry name" value="Vps62"/>
    <property type="match status" value="1"/>
</dbReference>
<keyword evidence="1" id="KW-0472">Membrane</keyword>
<reference evidence="2" key="1">
    <citation type="submission" date="2019-07" db="EMBL/GenBank/DDBJ databases">
        <title>Hyphodiscus hymeniophilus genome sequencing and assembly.</title>
        <authorList>
            <person name="Kramer G."/>
            <person name="Nodwell J."/>
        </authorList>
    </citation>
    <scope>NUCLEOTIDE SEQUENCE</scope>
    <source>
        <strain evidence="2">ATCC 34498</strain>
    </source>
</reference>
<gene>
    <name evidence="2" type="ORF">D0Z07_3294</name>
</gene>
<evidence type="ECO:0000256" key="1">
    <source>
        <dbReference type="SAM" id="Phobius"/>
    </source>
</evidence>
<comment type="caution">
    <text evidence="2">The sequence shown here is derived from an EMBL/GenBank/DDBJ whole genome shotgun (WGS) entry which is preliminary data.</text>
</comment>
<dbReference type="InterPro" id="IPR009291">
    <property type="entry name" value="Vps62"/>
</dbReference>
<dbReference type="Proteomes" id="UP000785200">
    <property type="component" value="Unassembled WGS sequence"/>
</dbReference>
<name>A0A9P6VM33_9HELO</name>
<dbReference type="OrthoDB" id="188042at2759"/>
<proteinExistence type="predicted"/>
<feature type="transmembrane region" description="Helical" evidence="1">
    <location>
        <begin position="51"/>
        <end position="70"/>
    </location>
</feature>
<keyword evidence="3" id="KW-1185">Reference proteome</keyword>
<dbReference type="AlphaFoldDB" id="A0A9P6VM33"/>
<evidence type="ECO:0000313" key="3">
    <source>
        <dbReference type="Proteomes" id="UP000785200"/>
    </source>
</evidence>
<keyword evidence="1" id="KW-0812">Transmembrane</keyword>
<organism evidence="2 3">
    <name type="scientific">Hyphodiscus hymeniophilus</name>
    <dbReference type="NCBI Taxonomy" id="353542"/>
    <lineage>
        <taxon>Eukaryota</taxon>
        <taxon>Fungi</taxon>
        <taxon>Dikarya</taxon>
        <taxon>Ascomycota</taxon>
        <taxon>Pezizomycotina</taxon>
        <taxon>Leotiomycetes</taxon>
        <taxon>Helotiales</taxon>
        <taxon>Hyphodiscaceae</taxon>
        <taxon>Hyphodiscus</taxon>
    </lineage>
</organism>
<accession>A0A9P6VM33</accession>
<sequence length="396" mass="44272">MAVGKLGTMDSDLEKAFPRCATLKYDTHFQSSKPLGRCESTAKWKFVGSAMYYKIMASLAGFILLLWQYGPPLRARPFFQPRQVSGIANYILEYGMNLSYGLVRRTRAILPLRHFRASRKHTSGCQPHGRTKSPSPLTLDNLHELNIFNNGSGVYLTSDIDVTEEPNWLDGIVPDSVGKTVGAISAAIIVNDHGEGLVDAFYMYFYAYNMGNTVLFQELGDHIGDWEHNMVRFQDGKPTDIWYSQHGNGEAYNFDAVEKMGKRPVSYSARGSHANYATKGTHDHTIPDLNLPIGPLQDYCSQGMLWDPTLSSYFYKYNGTNNSFSDADGNSPVGAMLFRGKWGDQQYPMSDKRQKGFFGFKKFVSGPTGPWDKQLNRTKVCPDNGILCIVRGSVAP</sequence>
<keyword evidence="1" id="KW-1133">Transmembrane helix</keyword>
<dbReference type="EMBL" id="VNKQ01000006">
    <property type="protein sequence ID" value="KAG0650229.1"/>
    <property type="molecule type" value="Genomic_DNA"/>
</dbReference>
<dbReference type="PANTHER" id="PTHR48174:SF5">
    <property type="entry name" value="VACUOLAR PROTEIN SORTING-ASSOCIATED PROTEIN 62"/>
    <property type="match status" value="1"/>
</dbReference>
<protein>
    <submittedName>
        <fullName evidence="2">Topoisomerase I damage affected 6</fullName>
    </submittedName>
</protein>
<evidence type="ECO:0000313" key="2">
    <source>
        <dbReference type="EMBL" id="KAG0650229.1"/>
    </source>
</evidence>
<dbReference type="PANTHER" id="PTHR48174">
    <property type="entry name" value="DUF946 FAMILY PROTEIN"/>
    <property type="match status" value="1"/>
</dbReference>